<feature type="chain" id="PRO_5008389534" description="TonB-dependent receptor" evidence="10">
    <location>
        <begin position="31"/>
        <end position="974"/>
    </location>
</feature>
<comment type="similarity">
    <text evidence="8 9">Belongs to the TonB-dependent receptor family.</text>
</comment>
<feature type="domain" description="TonB-dependent receptor-like beta-barrel" evidence="11">
    <location>
        <begin position="397"/>
        <end position="930"/>
    </location>
</feature>
<keyword evidence="14" id="KW-1185">Reference proteome</keyword>
<keyword evidence="10" id="KW-0732">Signal</keyword>
<dbReference type="Gene3D" id="2.60.40.1120">
    <property type="entry name" value="Carboxypeptidase-like, regulatory domain"/>
    <property type="match status" value="1"/>
</dbReference>
<protein>
    <recommendedName>
        <fullName evidence="15">TonB-dependent receptor</fullName>
    </recommendedName>
</protein>
<dbReference type="Pfam" id="PF13620">
    <property type="entry name" value="CarboxypepD_reg"/>
    <property type="match status" value="1"/>
</dbReference>
<organism evidence="13 14">
    <name type="scientific">Niabella ginsenosidivorans</name>
    <dbReference type="NCBI Taxonomy" id="1176587"/>
    <lineage>
        <taxon>Bacteria</taxon>
        <taxon>Pseudomonadati</taxon>
        <taxon>Bacteroidota</taxon>
        <taxon>Chitinophagia</taxon>
        <taxon>Chitinophagales</taxon>
        <taxon>Chitinophagaceae</taxon>
        <taxon>Niabella</taxon>
    </lineage>
</organism>
<comment type="subcellular location">
    <subcellularLocation>
        <location evidence="1 8">Cell outer membrane</location>
        <topology evidence="1 8">Multi-pass membrane protein</topology>
    </subcellularLocation>
</comment>
<dbReference type="Pfam" id="PF07715">
    <property type="entry name" value="Plug"/>
    <property type="match status" value="1"/>
</dbReference>
<feature type="signal peptide" evidence="10">
    <location>
        <begin position="1"/>
        <end position="30"/>
    </location>
</feature>
<dbReference type="Gene3D" id="2.170.130.10">
    <property type="entry name" value="TonB-dependent receptor, plug domain"/>
    <property type="match status" value="1"/>
</dbReference>
<name>A0A1A9HW75_9BACT</name>
<dbReference type="Proteomes" id="UP000077667">
    <property type="component" value="Chromosome"/>
</dbReference>
<dbReference type="GO" id="GO:0009279">
    <property type="term" value="C:cell outer membrane"/>
    <property type="evidence" value="ECO:0007669"/>
    <property type="project" value="UniProtKB-SubCell"/>
</dbReference>
<dbReference type="OrthoDB" id="9805434at2"/>
<dbReference type="KEGG" id="nia:A8C56_00520"/>
<keyword evidence="2 8" id="KW-0813">Transport</keyword>
<dbReference type="EMBL" id="CP015772">
    <property type="protein sequence ID" value="ANH79658.1"/>
    <property type="molecule type" value="Genomic_DNA"/>
</dbReference>
<evidence type="ECO:0000259" key="11">
    <source>
        <dbReference type="Pfam" id="PF00593"/>
    </source>
</evidence>
<dbReference type="STRING" id="1176587.A8C56_00520"/>
<dbReference type="PANTHER" id="PTHR47234:SF3">
    <property type="entry name" value="SECRETIN_TONB SHORT N-TERMINAL DOMAIN-CONTAINING PROTEIN"/>
    <property type="match status" value="1"/>
</dbReference>
<feature type="domain" description="TonB-dependent receptor plug" evidence="12">
    <location>
        <begin position="128"/>
        <end position="248"/>
    </location>
</feature>
<dbReference type="InterPro" id="IPR036942">
    <property type="entry name" value="Beta-barrel_TonB_sf"/>
</dbReference>
<keyword evidence="4 8" id="KW-0812">Transmembrane</keyword>
<dbReference type="PANTHER" id="PTHR47234">
    <property type="match status" value="1"/>
</dbReference>
<dbReference type="AlphaFoldDB" id="A0A1A9HW75"/>
<evidence type="ECO:0000259" key="12">
    <source>
        <dbReference type="Pfam" id="PF07715"/>
    </source>
</evidence>
<dbReference type="Pfam" id="PF00593">
    <property type="entry name" value="TonB_dep_Rec_b-barrel"/>
    <property type="match status" value="1"/>
</dbReference>
<evidence type="ECO:0000256" key="3">
    <source>
        <dbReference type="ARBA" id="ARBA00022452"/>
    </source>
</evidence>
<gene>
    <name evidence="13" type="ORF">A8C56_00520</name>
</gene>
<proteinExistence type="inferred from homology"/>
<evidence type="ECO:0000256" key="4">
    <source>
        <dbReference type="ARBA" id="ARBA00022692"/>
    </source>
</evidence>
<sequence>MFLLNSTTRKLFYTAAVLIASTFITLQVAAQTSTITGKVTSENGPVENALILAGSQNTNTDINGSYLLSVTPGTITVEASLAGYHPQKKTITVEAGQTTTVDFVLESAGNLNEVVVVGSRNPGRSSTESPVPVDVIPLKQIANQVGQLDVNQLLTYLAPSFNSVRQSLGDATDHIDPAQLRGLGPDQVLVLVNGKRYHQTSLLNVNGTVNKGTTGTDLNSIPASSIERIEILRDGASAQYGSDAIAGVINIVLKKTTGLSINASYGGNVTSYDKNYGWNQLHPDDQLPGSVNKTDGQNFQVAANYGVHLKKGYLVFSAEYLKRNASNRTGLYTGQIWPSVNGVDRSDSINGAKGVDRSKFDFRVGNSEITSGGGTVNFAYPINDHLEVYAFGLANFKDGVAGGFYRYPNNLRPGGSIIPSTEADYDYQDASALLLEKYPYGFLPLEESKVRDYSITGGIRGSLGAWKVDLSQTYGANSYTYLVSNSANYTQAYLPGMTADALQTEFNSGKTKLYQAITNLDVSRKHDVLYGLNTALGAEFRVDGYGLEAGELNSYANLTTDNGLQGIAGAQVFAGFLPSNAGNWNRNSFALYSDNELDITKNWLLAAALRYEHFSDFGSTLNYKVATRYKFTDWLALRAAASSGFRAPSLQQEHYSKVTTLFVQSTSGGGLVPTQSGTFPNDSKIADILGIPKLKQETSHSYSVGLTVTPGKGLNLTVDAYQIDIKNRIILSNAFSGGSNAELTQLLNDAGAGTASVFANAIDTRSRGIESVLSYTKSFGTDHHLNISLAHSYIENKVRRDDNGAIIIHASEVLENSGQVSKYFNRADQSRIETYSPRTKAIFTAQYRYKKAGVLLRFSYFGSVQSLTDTTGAAAALAQNKAGGNYAFNAFDGGALQSLDQKFGGKTITDLTLSYYINRFITVSVGANNLFDVYPDKILHSGNSNNSIFTYSRAVSQFGFNGRYVFGKLLFNLP</sequence>
<evidence type="ECO:0000256" key="7">
    <source>
        <dbReference type="ARBA" id="ARBA00023237"/>
    </source>
</evidence>
<evidence type="ECO:0000256" key="5">
    <source>
        <dbReference type="ARBA" id="ARBA00023077"/>
    </source>
</evidence>
<dbReference type="InterPro" id="IPR039426">
    <property type="entry name" value="TonB-dep_rcpt-like"/>
</dbReference>
<evidence type="ECO:0000256" key="6">
    <source>
        <dbReference type="ARBA" id="ARBA00023136"/>
    </source>
</evidence>
<evidence type="ECO:0000256" key="1">
    <source>
        <dbReference type="ARBA" id="ARBA00004571"/>
    </source>
</evidence>
<keyword evidence="3 8" id="KW-1134">Transmembrane beta strand</keyword>
<dbReference type="InterPro" id="IPR008969">
    <property type="entry name" value="CarboxyPept-like_regulatory"/>
</dbReference>
<evidence type="ECO:0000313" key="14">
    <source>
        <dbReference type="Proteomes" id="UP000077667"/>
    </source>
</evidence>
<dbReference type="PROSITE" id="PS52016">
    <property type="entry name" value="TONB_DEPENDENT_REC_3"/>
    <property type="match status" value="1"/>
</dbReference>
<evidence type="ECO:0000256" key="8">
    <source>
        <dbReference type="PROSITE-ProRule" id="PRU01360"/>
    </source>
</evidence>
<dbReference type="InterPro" id="IPR000531">
    <property type="entry name" value="Beta-barrel_TonB"/>
</dbReference>
<keyword evidence="6 8" id="KW-0472">Membrane</keyword>
<reference evidence="13 14" key="1">
    <citation type="submission" date="2016-05" db="EMBL/GenBank/DDBJ databases">
        <title>Niabella ginsenosidivorans BS26 whole genome sequencing.</title>
        <authorList>
            <person name="Im W.T."/>
            <person name="Siddiqi M.Z."/>
        </authorList>
    </citation>
    <scope>NUCLEOTIDE SEQUENCE [LARGE SCALE GENOMIC DNA]</scope>
    <source>
        <strain evidence="13 14">BS26</strain>
    </source>
</reference>
<evidence type="ECO:0000256" key="2">
    <source>
        <dbReference type="ARBA" id="ARBA00022448"/>
    </source>
</evidence>
<keyword evidence="7 8" id="KW-0998">Cell outer membrane</keyword>
<dbReference type="SUPFAM" id="SSF49464">
    <property type="entry name" value="Carboxypeptidase regulatory domain-like"/>
    <property type="match status" value="1"/>
</dbReference>
<dbReference type="Gene3D" id="2.40.170.20">
    <property type="entry name" value="TonB-dependent receptor, beta-barrel domain"/>
    <property type="match status" value="1"/>
</dbReference>
<evidence type="ECO:0000256" key="9">
    <source>
        <dbReference type="RuleBase" id="RU003357"/>
    </source>
</evidence>
<evidence type="ECO:0008006" key="15">
    <source>
        <dbReference type="Google" id="ProtNLM"/>
    </source>
</evidence>
<dbReference type="InterPro" id="IPR012910">
    <property type="entry name" value="Plug_dom"/>
</dbReference>
<accession>A0A1A9HW75</accession>
<dbReference type="SUPFAM" id="SSF56935">
    <property type="entry name" value="Porins"/>
    <property type="match status" value="1"/>
</dbReference>
<keyword evidence="5 9" id="KW-0798">TonB box</keyword>
<dbReference type="InterPro" id="IPR037066">
    <property type="entry name" value="Plug_dom_sf"/>
</dbReference>
<evidence type="ECO:0000256" key="10">
    <source>
        <dbReference type="SAM" id="SignalP"/>
    </source>
</evidence>
<evidence type="ECO:0000313" key="13">
    <source>
        <dbReference type="EMBL" id="ANH79658.1"/>
    </source>
</evidence>